<keyword evidence="2" id="KW-1185">Reference proteome</keyword>
<comment type="caution">
    <text evidence="1">The sequence shown here is derived from an EMBL/GenBank/DDBJ whole genome shotgun (WGS) entry which is preliminary data.</text>
</comment>
<dbReference type="AlphaFoldDB" id="A0A9D4GR37"/>
<gene>
    <name evidence="1" type="ORF">DPMN_123552</name>
</gene>
<reference evidence="1" key="2">
    <citation type="submission" date="2020-11" db="EMBL/GenBank/DDBJ databases">
        <authorList>
            <person name="McCartney M.A."/>
            <person name="Auch B."/>
            <person name="Kono T."/>
            <person name="Mallez S."/>
            <person name="Becker A."/>
            <person name="Gohl D.M."/>
            <person name="Silverstein K.A.T."/>
            <person name="Koren S."/>
            <person name="Bechman K.B."/>
            <person name="Herman A."/>
            <person name="Abrahante J.E."/>
            <person name="Garbe J."/>
        </authorList>
    </citation>
    <scope>NUCLEOTIDE SEQUENCE</scope>
    <source>
        <strain evidence="1">Duluth1</strain>
        <tissue evidence="1">Whole animal</tissue>
    </source>
</reference>
<dbReference type="EMBL" id="JAIWYP010000005">
    <property type="protein sequence ID" value="KAH3821784.1"/>
    <property type="molecule type" value="Genomic_DNA"/>
</dbReference>
<dbReference type="Proteomes" id="UP000828390">
    <property type="component" value="Unassembled WGS sequence"/>
</dbReference>
<sequence length="174" mass="19480">MKIVHRPGRNHGNADALSQMVTSDVQCPHYRSGSAIADLPCGGCKYCSKAYQSWGQFEEEVDDVTNLSKTIGKMEVSNEDLDLFSDLDLRTEEIPGEGHSHMTLEHAESSVSQVAPPRLGYKTWDLSTSEIKLLQPKMRTLHFCGLGYCKRKNLIHIKPCSQIILDKSRLLCTD</sequence>
<accession>A0A9D4GR37</accession>
<name>A0A9D4GR37_DREPO</name>
<evidence type="ECO:0000313" key="1">
    <source>
        <dbReference type="EMBL" id="KAH3821784.1"/>
    </source>
</evidence>
<evidence type="ECO:0000313" key="2">
    <source>
        <dbReference type="Proteomes" id="UP000828390"/>
    </source>
</evidence>
<protein>
    <submittedName>
        <fullName evidence="1">Uncharacterized protein</fullName>
    </submittedName>
</protein>
<reference evidence="1" key="1">
    <citation type="journal article" date="2019" name="bioRxiv">
        <title>The Genome of the Zebra Mussel, Dreissena polymorpha: A Resource for Invasive Species Research.</title>
        <authorList>
            <person name="McCartney M.A."/>
            <person name="Auch B."/>
            <person name="Kono T."/>
            <person name="Mallez S."/>
            <person name="Zhang Y."/>
            <person name="Obille A."/>
            <person name="Becker A."/>
            <person name="Abrahante J.E."/>
            <person name="Garbe J."/>
            <person name="Badalamenti J.P."/>
            <person name="Herman A."/>
            <person name="Mangelson H."/>
            <person name="Liachko I."/>
            <person name="Sullivan S."/>
            <person name="Sone E.D."/>
            <person name="Koren S."/>
            <person name="Silverstein K.A.T."/>
            <person name="Beckman K.B."/>
            <person name="Gohl D.M."/>
        </authorList>
    </citation>
    <scope>NUCLEOTIDE SEQUENCE</scope>
    <source>
        <strain evidence="1">Duluth1</strain>
        <tissue evidence="1">Whole animal</tissue>
    </source>
</reference>
<proteinExistence type="predicted"/>
<organism evidence="1 2">
    <name type="scientific">Dreissena polymorpha</name>
    <name type="common">Zebra mussel</name>
    <name type="synonym">Mytilus polymorpha</name>
    <dbReference type="NCBI Taxonomy" id="45954"/>
    <lineage>
        <taxon>Eukaryota</taxon>
        <taxon>Metazoa</taxon>
        <taxon>Spiralia</taxon>
        <taxon>Lophotrochozoa</taxon>
        <taxon>Mollusca</taxon>
        <taxon>Bivalvia</taxon>
        <taxon>Autobranchia</taxon>
        <taxon>Heteroconchia</taxon>
        <taxon>Euheterodonta</taxon>
        <taxon>Imparidentia</taxon>
        <taxon>Neoheterodontei</taxon>
        <taxon>Myida</taxon>
        <taxon>Dreissenoidea</taxon>
        <taxon>Dreissenidae</taxon>
        <taxon>Dreissena</taxon>
    </lineage>
</organism>